<sequence length="224" mass="24881">MSYLLALGDRSYSSWSLRAWLLFEKFNLPVTCVFGRLYEPGFADMLGQFPPARTVPALALHGHVIWDTLAIAEELASRHPNVRIWPKDPNARAIARTLAAEMHSGFSALRNHCPMNLRLAYSDCAPTEEVMADLARIEALWAWARAETGATGPWLCGEYSAADAFYAPVAARIAGHSLKVGPDAQAYVTAHLTDPAFMEWRDAGLSDAPQTHYAREWPTKEWPV</sequence>
<dbReference type="PROSITE" id="PS50404">
    <property type="entry name" value="GST_NTER"/>
    <property type="match status" value="1"/>
</dbReference>
<dbReference type="InterPro" id="IPR004045">
    <property type="entry name" value="Glutathione_S-Trfase_N"/>
</dbReference>
<dbReference type="RefSeq" id="WP_092066991.1">
    <property type="nucleotide sequence ID" value="NZ_FOJU01000009.1"/>
</dbReference>
<dbReference type="PANTHER" id="PTHR42673">
    <property type="entry name" value="MALEYLACETOACETATE ISOMERASE"/>
    <property type="match status" value="1"/>
</dbReference>
<evidence type="ECO:0000259" key="1">
    <source>
        <dbReference type="PROSITE" id="PS50404"/>
    </source>
</evidence>
<dbReference type="OrthoDB" id="9799538at2"/>
<dbReference type="STRING" id="871651.SAMN05421688_3485"/>
<dbReference type="GO" id="GO:0004364">
    <property type="term" value="F:glutathione transferase activity"/>
    <property type="evidence" value="ECO:0007669"/>
    <property type="project" value="TreeGrafter"/>
</dbReference>
<dbReference type="InterPro" id="IPR036282">
    <property type="entry name" value="Glutathione-S-Trfase_C_sf"/>
</dbReference>
<organism evidence="2 3">
    <name type="scientific">Poseidonocella pacifica</name>
    <dbReference type="NCBI Taxonomy" id="871651"/>
    <lineage>
        <taxon>Bacteria</taxon>
        <taxon>Pseudomonadati</taxon>
        <taxon>Pseudomonadota</taxon>
        <taxon>Alphaproteobacteria</taxon>
        <taxon>Rhodobacterales</taxon>
        <taxon>Roseobacteraceae</taxon>
        <taxon>Poseidonocella</taxon>
    </lineage>
</organism>
<name>A0A1I0YYA9_9RHOB</name>
<evidence type="ECO:0000313" key="2">
    <source>
        <dbReference type="EMBL" id="SFB18365.1"/>
    </source>
</evidence>
<dbReference type="GO" id="GO:0006749">
    <property type="term" value="P:glutathione metabolic process"/>
    <property type="evidence" value="ECO:0007669"/>
    <property type="project" value="TreeGrafter"/>
</dbReference>
<dbReference type="SUPFAM" id="SSF47616">
    <property type="entry name" value="GST C-terminal domain-like"/>
    <property type="match status" value="1"/>
</dbReference>
<evidence type="ECO:0000313" key="3">
    <source>
        <dbReference type="Proteomes" id="UP000198796"/>
    </source>
</evidence>
<dbReference type="SUPFAM" id="SSF52833">
    <property type="entry name" value="Thioredoxin-like"/>
    <property type="match status" value="1"/>
</dbReference>
<dbReference type="Pfam" id="PF13409">
    <property type="entry name" value="GST_N_2"/>
    <property type="match status" value="1"/>
</dbReference>
<dbReference type="Gene3D" id="3.40.30.10">
    <property type="entry name" value="Glutaredoxin"/>
    <property type="match status" value="1"/>
</dbReference>
<accession>A0A1I0YYA9</accession>
<dbReference type="Gene3D" id="1.20.1050.10">
    <property type="match status" value="1"/>
</dbReference>
<reference evidence="2 3" key="1">
    <citation type="submission" date="2016-10" db="EMBL/GenBank/DDBJ databases">
        <authorList>
            <person name="de Groot N.N."/>
        </authorList>
    </citation>
    <scope>NUCLEOTIDE SEQUENCE [LARGE SCALE GENOMIC DNA]</scope>
    <source>
        <strain evidence="2 3">DSM 29316</strain>
    </source>
</reference>
<protein>
    <submittedName>
        <fullName evidence="2">Glutathione S-transferase</fullName>
    </submittedName>
</protein>
<keyword evidence="3" id="KW-1185">Reference proteome</keyword>
<dbReference type="GO" id="GO:0006559">
    <property type="term" value="P:L-phenylalanine catabolic process"/>
    <property type="evidence" value="ECO:0007669"/>
    <property type="project" value="TreeGrafter"/>
</dbReference>
<keyword evidence="2" id="KW-0808">Transferase</keyword>
<dbReference type="AlphaFoldDB" id="A0A1I0YYA9"/>
<dbReference type="CDD" id="cd03194">
    <property type="entry name" value="GST_C_3"/>
    <property type="match status" value="1"/>
</dbReference>
<dbReference type="GO" id="GO:0016034">
    <property type="term" value="F:maleylacetoacetate isomerase activity"/>
    <property type="evidence" value="ECO:0007669"/>
    <property type="project" value="TreeGrafter"/>
</dbReference>
<dbReference type="PANTHER" id="PTHR42673:SF4">
    <property type="entry name" value="MALEYLACETOACETATE ISOMERASE"/>
    <property type="match status" value="1"/>
</dbReference>
<dbReference type="EMBL" id="FOJU01000009">
    <property type="protein sequence ID" value="SFB18365.1"/>
    <property type="molecule type" value="Genomic_DNA"/>
</dbReference>
<proteinExistence type="predicted"/>
<gene>
    <name evidence="2" type="ORF">SAMN05421688_3485</name>
</gene>
<dbReference type="Proteomes" id="UP000198796">
    <property type="component" value="Unassembled WGS sequence"/>
</dbReference>
<dbReference type="InterPro" id="IPR036249">
    <property type="entry name" value="Thioredoxin-like_sf"/>
</dbReference>
<feature type="domain" description="GST N-terminal" evidence="1">
    <location>
        <begin position="1"/>
        <end position="83"/>
    </location>
</feature>